<dbReference type="RefSeq" id="XP_001604434.2">
    <property type="nucleotide sequence ID" value="XM_001604384.5"/>
</dbReference>
<dbReference type="KEGG" id="nvi:100120835"/>
<dbReference type="GeneID" id="100120835"/>
<dbReference type="EnsemblMetazoa" id="XM_001604384">
    <property type="protein sequence ID" value="XP_001604434"/>
    <property type="gene ID" value="LOC100120835"/>
</dbReference>
<keyword evidence="4" id="KW-1185">Reference proteome</keyword>
<organism evidence="3 4">
    <name type="scientific">Nasonia vitripennis</name>
    <name type="common">Parasitic wasp</name>
    <dbReference type="NCBI Taxonomy" id="7425"/>
    <lineage>
        <taxon>Eukaryota</taxon>
        <taxon>Metazoa</taxon>
        <taxon>Ecdysozoa</taxon>
        <taxon>Arthropoda</taxon>
        <taxon>Hexapoda</taxon>
        <taxon>Insecta</taxon>
        <taxon>Pterygota</taxon>
        <taxon>Neoptera</taxon>
        <taxon>Endopterygota</taxon>
        <taxon>Hymenoptera</taxon>
        <taxon>Apocrita</taxon>
        <taxon>Proctotrupomorpha</taxon>
        <taxon>Chalcidoidea</taxon>
        <taxon>Pteromalidae</taxon>
        <taxon>Pteromalinae</taxon>
        <taxon>Nasonia</taxon>
    </lineage>
</organism>
<name>A0A7M7G9G2_NASVI</name>
<dbReference type="SMART" id="SM01083">
    <property type="entry name" value="Cir_N"/>
    <property type="match status" value="1"/>
</dbReference>
<protein>
    <recommendedName>
        <fullName evidence="2">CBF1-interacting co-repressor CIR N-terminal domain-containing protein</fullName>
    </recommendedName>
</protein>
<dbReference type="PANTHER" id="PTHR22093:SF0">
    <property type="entry name" value="LEUKOCYTE RECEPTOR CLUSTER MEMBER 1"/>
    <property type="match status" value="1"/>
</dbReference>
<evidence type="ECO:0000313" key="3">
    <source>
        <dbReference type="EnsemblMetazoa" id="XP_001604434"/>
    </source>
</evidence>
<dbReference type="Pfam" id="PF10197">
    <property type="entry name" value="Cir_N"/>
    <property type="match status" value="1"/>
</dbReference>
<dbReference type="PANTHER" id="PTHR22093">
    <property type="entry name" value="LEUKOCYTE RECEPTOR CLUSTER LRC MEMBER 1"/>
    <property type="match status" value="1"/>
</dbReference>
<evidence type="ECO:0000313" key="4">
    <source>
        <dbReference type="Proteomes" id="UP000002358"/>
    </source>
</evidence>
<dbReference type="EnsemblMetazoa" id="XM_008213182">
    <property type="protein sequence ID" value="XP_008211404"/>
    <property type="gene ID" value="LOC100120835"/>
</dbReference>
<feature type="compositionally biased region" description="Basic residues" evidence="1">
    <location>
        <begin position="245"/>
        <end position="262"/>
    </location>
</feature>
<feature type="region of interest" description="Disordered" evidence="1">
    <location>
        <begin position="42"/>
        <end position="110"/>
    </location>
</feature>
<feature type="region of interest" description="Disordered" evidence="1">
    <location>
        <begin position="181"/>
        <end position="277"/>
    </location>
</feature>
<dbReference type="InParanoid" id="A0A7M7G9G2"/>
<sequence>MNILPKKRWHVRTKENIARVRRDEAQAAEEARIEQARIDKAESEARLNFLRNESRKKNGTATSDSIASEPEPDKSTKSSSKHINFFEELEQGNIDHTKTNKEYEKDKKEEQEKYEKQIGLLTYLGQGLQEAVNKSWYNELPKRVNDPEKNIEIKPNKKILDDPMQDVKRYLNIISIKNKIKPKVKSESSTIETSKNNLDVKESKKSGEKRKRKLSEDDSTDNERKSHKKQKCKSSDDNSSEDGHKSRKKHKKKHKKNKKSKKEKHEKETTTPSINIEQLRAERLEREKRERLRAQALLAAKGKSVEGRSQAPFRQKYNSQFFPQLARQNCEKDYR</sequence>
<dbReference type="FunCoup" id="A0A7M7G9G2">
    <property type="interactions" value="62"/>
</dbReference>
<dbReference type="InterPro" id="IPR039875">
    <property type="entry name" value="LENG1-like"/>
</dbReference>
<dbReference type="InterPro" id="IPR019339">
    <property type="entry name" value="CIR_N_dom"/>
</dbReference>
<dbReference type="Proteomes" id="UP000002358">
    <property type="component" value="Chromosome 4"/>
</dbReference>
<evidence type="ECO:0000256" key="1">
    <source>
        <dbReference type="SAM" id="MobiDB-lite"/>
    </source>
</evidence>
<proteinExistence type="predicted"/>
<evidence type="ECO:0000259" key="2">
    <source>
        <dbReference type="SMART" id="SM01083"/>
    </source>
</evidence>
<dbReference type="SMR" id="A0A7M7G9G2"/>
<feature type="compositionally biased region" description="Basic and acidic residues" evidence="1">
    <location>
        <begin position="233"/>
        <end position="244"/>
    </location>
</feature>
<feature type="compositionally biased region" description="Polar residues" evidence="1">
    <location>
        <begin position="187"/>
        <end position="197"/>
    </location>
</feature>
<feature type="domain" description="CBF1-interacting co-repressor CIR N-terminal" evidence="2">
    <location>
        <begin position="8"/>
        <end position="44"/>
    </location>
</feature>
<dbReference type="AlphaFoldDB" id="A0A7M7G9G2"/>
<dbReference type="OrthoDB" id="2159131at2759"/>
<feature type="compositionally biased region" description="Basic and acidic residues" evidence="1">
    <location>
        <begin position="93"/>
        <end position="110"/>
    </location>
</feature>
<reference evidence="3" key="1">
    <citation type="submission" date="2021-01" db="UniProtKB">
        <authorList>
            <consortium name="EnsemblMetazoa"/>
        </authorList>
    </citation>
    <scope>IDENTIFICATION</scope>
</reference>
<accession>A0A7M7G9G2</accession>
<dbReference type="RefSeq" id="XP_008211404.1">
    <property type="nucleotide sequence ID" value="XM_008213182.2"/>
</dbReference>